<evidence type="ECO:0000256" key="4">
    <source>
        <dbReference type="SAM" id="MobiDB-lite"/>
    </source>
</evidence>
<comment type="caution">
    <text evidence="5">The sequence shown here is derived from an EMBL/GenBank/DDBJ whole genome shotgun (WGS) entry which is preliminary data.</text>
</comment>
<evidence type="ECO:0008006" key="7">
    <source>
        <dbReference type="Google" id="ProtNLM"/>
    </source>
</evidence>
<feature type="region of interest" description="Disordered" evidence="4">
    <location>
        <begin position="197"/>
        <end position="289"/>
    </location>
</feature>
<evidence type="ECO:0000256" key="1">
    <source>
        <dbReference type="ARBA" id="ARBA00004123"/>
    </source>
</evidence>
<dbReference type="Proteomes" id="UP001142489">
    <property type="component" value="Unassembled WGS sequence"/>
</dbReference>
<dbReference type="GO" id="GO:0045944">
    <property type="term" value="P:positive regulation of transcription by RNA polymerase II"/>
    <property type="evidence" value="ECO:0007669"/>
    <property type="project" value="TreeGrafter"/>
</dbReference>
<gene>
    <name evidence="5" type="ORF">JRQ81_019940</name>
</gene>
<organism evidence="5 6">
    <name type="scientific">Phrynocephalus forsythii</name>
    <dbReference type="NCBI Taxonomy" id="171643"/>
    <lineage>
        <taxon>Eukaryota</taxon>
        <taxon>Metazoa</taxon>
        <taxon>Chordata</taxon>
        <taxon>Craniata</taxon>
        <taxon>Vertebrata</taxon>
        <taxon>Euteleostomi</taxon>
        <taxon>Lepidosauria</taxon>
        <taxon>Squamata</taxon>
        <taxon>Bifurcata</taxon>
        <taxon>Unidentata</taxon>
        <taxon>Episquamata</taxon>
        <taxon>Toxicofera</taxon>
        <taxon>Iguania</taxon>
        <taxon>Acrodonta</taxon>
        <taxon>Agamidae</taxon>
        <taxon>Agaminae</taxon>
        <taxon>Phrynocephalus</taxon>
    </lineage>
</organism>
<comment type="similarity">
    <text evidence="2">Belongs to the BCL9 family.</text>
</comment>
<dbReference type="GO" id="GO:0060070">
    <property type="term" value="P:canonical Wnt signaling pathway"/>
    <property type="evidence" value="ECO:0007669"/>
    <property type="project" value="InterPro"/>
</dbReference>
<sequence>MVRPPTVMSPSGNPQLDSKFSNQGKQGGSAGQSQPSPCDPKSGSHTPKVLPGQGGSMGLKNGAGNGSKGKGKRERSISSDSFEQRDSGTPSDESEIKDLGPADHAKSQEPQHTTHSMAPSNVSAPRSSTPSHGQAASSEPGGMQKPPPKVVYVFSTEMANKAAEAVLKGQVETIVSFHIQNIPNKAERNAIPLNTQIPPLRIDTKPPASSQLPASQEQTPPQNAKMQQTPPIPVPAPASKSTGPPCPIDQDNPGLENKVISAGSPANATPLQAEDLDKRQPPTTEPSVLFPRGAIVPLETPKVPTSRYLEGTPRTWVKIQMDFPKNS</sequence>
<reference evidence="5" key="1">
    <citation type="journal article" date="2023" name="DNA Res.">
        <title>Chromosome-level genome assembly of Phrynocephalus forsythii using third-generation DNA sequencing and Hi-C analysis.</title>
        <authorList>
            <person name="Qi Y."/>
            <person name="Zhao W."/>
            <person name="Zhao Y."/>
            <person name="Niu C."/>
            <person name="Cao S."/>
            <person name="Zhang Y."/>
        </authorList>
    </citation>
    <scope>NUCLEOTIDE SEQUENCE</scope>
    <source>
        <tissue evidence="5">Muscle</tissue>
    </source>
</reference>
<evidence type="ECO:0000313" key="5">
    <source>
        <dbReference type="EMBL" id="KAJ7320429.1"/>
    </source>
</evidence>
<comment type="subcellular location">
    <subcellularLocation>
        <location evidence="1">Nucleus</location>
    </subcellularLocation>
</comment>
<dbReference type="PANTHER" id="PTHR15185">
    <property type="entry name" value="BCL9"/>
    <property type="match status" value="1"/>
</dbReference>
<protein>
    <recommendedName>
        <fullName evidence="7">B-cell CLL/lymphoma 9 protein</fullName>
    </recommendedName>
</protein>
<feature type="compositionally biased region" description="Gly residues" evidence="4">
    <location>
        <begin position="52"/>
        <end position="68"/>
    </location>
</feature>
<dbReference type="PANTHER" id="PTHR15185:SF5">
    <property type="entry name" value="B-CELL CLL_LYMPHOMA 9 PROTEIN"/>
    <property type="match status" value="1"/>
</dbReference>
<dbReference type="Gene3D" id="3.30.40.10">
    <property type="entry name" value="Zinc/RING finger domain, C3HC4 (zinc finger)"/>
    <property type="match status" value="1"/>
</dbReference>
<feature type="compositionally biased region" description="Polar residues" evidence="4">
    <location>
        <begin position="207"/>
        <end position="229"/>
    </location>
</feature>
<dbReference type="EMBL" id="JAPFRF010000010">
    <property type="protein sequence ID" value="KAJ7320429.1"/>
    <property type="molecule type" value="Genomic_DNA"/>
</dbReference>
<dbReference type="OrthoDB" id="7668649at2759"/>
<feature type="compositionally biased region" description="Polar residues" evidence="4">
    <location>
        <begin position="8"/>
        <end position="20"/>
    </location>
</feature>
<dbReference type="AlphaFoldDB" id="A0A9Q0XNE1"/>
<dbReference type="InterPro" id="IPR013083">
    <property type="entry name" value="Znf_RING/FYVE/PHD"/>
</dbReference>
<keyword evidence="3" id="KW-0539">Nucleus</keyword>
<feature type="compositionally biased region" description="Basic and acidic residues" evidence="4">
    <location>
        <begin position="74"/>
        <end position="86"/>
    </location>
</feature>
<evidence type="ECO:0000313" key="6">
    <source>
        <dbReference type="Proteomes" id="UP001142489"/>
    </source>
</evidence>
<proteinExistence type="inferred from homology"/>
<feature type="compositionally biased region" description="Basic and acidic residues" evidence="4">
    <location>
        <begin position="94"/>
        <end position="109"/>
    </location>
</feature>
<feature type="compositionally biased region" description="Polar residues" evidence="4">
    <location>
        <begin position="110"/>
        <end position="137"/>
    </location>
</feature>
<dbReference type="GO" id="GO:0008013">
    <property type="term" value="F:beta-catenin binding"/>
    <property type="evidence" value="ECO:0007669"/>
    <property type="project" value="InterPro"/>
</dbReference>
<evidence type="ECO:0000256" key="3">
    <source>
        <dbReference type="ARBA" id="ARBA00023242"/>
    </source>
</evidence>
<keyword evidence="6" id="KW-1185">Reference proteome</keyword>
<dbReference type="GO" id="GO:1990907">
    <property type="term" value="C:beta-catenin-TCF complex"/>
    <property type="evidence" value="ECO:0007669"/>
    <property type="project" value="TreeGrafter"/>
</dbReference>
<feature type="region of interest" description="Disordered" evidence="4">
    <location>
        <begin position="1"/>
        <end position="148"/>
    </location>
</feature>
<name>A0A9Q0XNE1_9SAUR</name>
<accession>A0A9Q0XNE1</accession>
<dbReference type="GO" id="GO:0003713">
    <property type="term" value="F:transcription coactivator activity"/>
    <property type="evidence" value="ECO:0007669"/>
    <property type="project" value="InterPro"/>
</dbReference>
<evidence type="ECO:0000256" key="2">
    <source>
        <dbReference type="ARBA" id="ARBA00009200"/>
    </source>
</evidence>
<dbReference type="InterPro" id="IPR015668">
    <property type="entry name" value="Bcl-9/Bcl-9l"/>
</dbReference>